<feature type="domain" description="G protein-regulated inducer of neurite outgrowth C-terminal" evidence="3">
    <location>
        <begin position="539"/>
        <end position="663"/>
    </location>
</feature>
<feature type="region of interest" description="Disordered" evidence="2">
    <location>
        <begin position="518"/>
        <end position="574"/>
    </location>
</feature>
<feature type="compositionally biased region" description="Polar residues" evidence="2">
    <location>
        <begin position="110"/>
        <end position="119"/>
    </location>
</feature>
<reference evidence="5" key="1">
    <citation type="submission" date="2025-08" db="UniProtKB">
        <authorList>
            <consortium name="RefSeq"/>
        </authorList>
    </citation>
    <scope>IDENTIFICATION</scope>
</reference>
<evidence type="ECO:0000256" key="2">
    <source>
        <dbReference type="SAM" id="MobiDB-lite"/>
    </source>
</evidence>
<dbReference type="KEGG" id="alim:106517088"/>
<comment type="function">
    <text evidence="1">May be involved in neurite outgrowth.</text>
</comment>
<protein>
    <submittedName>
        <fullName evidence="5">G protein-regulated inducer of neurite outgrowth 3</fullName>
    </submittedName>
</protein>
<feature type="compositionally biased region" description="Polar residues" evidence="2">
    <location>
        <begin position="518"/>
        <end position="532"/>
    </location>
</feature>
<dbReference type="STRING" id="52670.A0A2I4B684"/>
<dbReference type="OrthoDB" id="10049175at2759"/>
<dbReference type="CTD" id="100536832"/>
<feature type="region of interest" description="Disordered" evidence="2">
    <location>
        <begin position="464"/>
        <end position="496"/>
    </location>
</feature>
<proteinExistence type="predicted"/>
<keyword evidence="4" id="KW-1185">Reference proteome</keyword>
<evidence type="ECO:0000256" key="1">
    <source>
        <dbReference type="ARBA" id="ARBA00002358"/>
    </source>
</evidence>
<evidence type="ECO:0000259" key="3">
    <source>
        <dbReference type="Pfam" id="PF15235"/>
    </source>
</evidence>
<dbReference type="RefSeq" id="XP_013863247.1">
    <property type="nucleotide sequence ID" value="XM_014007793.1"/>
</dbReference>
<gene>
    <name evidence="5" type="primary">gprin3b</name>
</gene>
<dbReference type="GO" id="GO:0031175">
    <property type="term" value="P:neuron projection development"/>
    <property type="evidence" value="ECO:0007669"/>
    <property type="project" value="TreeGrafter"/>
</dbReference>
<evidence type="ECO:0000313" key="4">
    <source>
        <dbReference type="Proteomes" id="UP000192220"/>
    </source>
</evidence>
<dbReference type="Pfam" id="PF15235">
    <property type="entry name" value="GRIN_C"/>
    <property type="match status" value="1"/>
</dbReference>
<dbReference type="InterPro" id="IPR032745">
    <property type="entry name" value="GRIN_C"/>
</dbReference>
<dbReference type="PANTHER" id="PTHR15718">
    <property type="entry name" value="G PROTEIN-REGULATED INDUCER OF NEURITE OUTGROWTH C-TERMINAL DOMAIN-CONTAINING PROTEIN"/>
    <property type="match status" value="1"/>
</dbReference>
<feature type="compositionally biased region" description="Basic and acidic residues" evidence="2">
    <location>
        <begin position="563"/>
        <end position="574"/>
    </location>
</feature>
<sequence length="668" mass="71506">MGTNPKRTVTVQMVPQLAEVDSLGNKESNSNWENEPHLKVSQVCSNAPLTSLDKQDGPSLITSTVPPVQNMAPKGGEPASNKRASEPVESGDQSNQAKTVQAVGDERDSNANIKIQSPTHGKDVCKTGPPAAVAGSNVDVHHNDSRVNEPSASVVEHAVTSTSTAPKSSDKQVSPNDKNPSNASKIRNASIETQDIKERIAASENTDTAVLQKTYEPDKLSCSTASVPPKPKESFEPVNSTQPPCISEEAESVSKAESVCLAHPGPGFPPAKAPEVSSDKHHATSLAKTASPQAKQNMSTCGQVAEKTSQTDAAVSAGEQQLYREASTMTSFPSLAPVKQCHDMEVQAVANTASKSVATSPSLLPSAVAHKPSAGTVPWEEVQSLAVMYQANDGLGFHQIYTSSLATDQVSERLTVKAEVGSNQKAGLSTETLPQQVDSRLGAKPKETGSAPCNIQPVYQINIEHSNHRKSRETSDSLYESGAEISMEKTPQSVGVVTSPRTAAACADKNKATLSQAAVTTKAEQAPPTVTKSDPAEKKDLVKETSSGEQDVELERNDEDDDQSGKQKEKSVHDVVWDEQGMTWEVYGASVDPESLGFAIQSHLQCKIREQERKLMAQASFRKSLSGDDSPRQGKKNKRRQQNIFRSMLQNVRRPNCCVRPPPSAVLE</sequence>
<evidence type="ECO:0000313" key="5">
    <source>
        <dbReference type="RefSeq" id="XP_013863247.1"/>
    </source>
</evidence>
<dbReference type="InParanoid" id="A0A2I4B684"/>
<accession>A0A2I4B684</accession>
<dbReference type="Proteomes" id="UP000192220">
    <property type="component" value="Unplaced"/>
</dbReference>
<name>A0A2I4B684_AUSLI</name>
<dbReference type="AlphaFoldDB" id="A0A2I4B684"/>
<feature type="compositionally biased region" description="Basic and acidic residues" evidence="2">
    <location>
        <begin position="534"/>
        <end position="543"/>
    </location>
</feature>
<feature type="compositionally biased region" description="Acidic residues" evidence="2">
    <location>
        <begin position="550"/>
        <end position="562"/>
    </location>
</feature>
<feature type="region of interest" description="Disordered" evidence="2">
    <location>
        <begin position="620"/>
        <end position="641"/>
    </location>
</feature>
<feature type="compositionally biased region" description="Polar residues" evidence="2">
    <location>
        <begin position="159"/>
        <end position="193"/>
    </location>
</feature>
<dbReference type="InterPro" id="IPR026646">
    <property type="entry name" value="GPRIN2-like/GPRIN3"/>
</dbReference>
<feature type="region of interest" description="Disordered" evidence="2">
    <location>
        <begin position="48"/>
        <end position="249"/>
    </location>
</feature>
<organism evidence="4 5">
    <name type="scientific">Austrofundulus limnaeus</name>
    <name type="common">Annual killifish</name>
    <dbReference type="NCBI Taxonomy" id="52670"/>
    <lineage>
        <taxon>Eukaryota</taxon>
        <taxon>Metazoa</taxon>
        <taxon>Chordata</taxon>
        <taxon>Craniata</taxon>
        <taxon>Vertebrata</taxon>
        <taxon>Euteleostomi</taxon>
        <taxon>Actinopterygii</taxon>
        <taxon>Neopterygii</taxon>
        <taxon>Teleostei</taxon>
        <taxon>Neoteleostei</taxon>
        <taxon>Acanthomorphata</taxon>
        <taxon>Ovalentaria</taxon>
        <taxon>Atherinomorphae</taxon>
        <taxon>Cyprinodontiformes</taxon>
        <taxon>Rivulidae</taxon>
        <taxon>Austrofundulus</taxon>
    </lineage>
</organism>
<dbReference type="GO" id="GO:0005886">
    <property type="term" value="C:plasma membrane"/>
    <property type="evidence" value="ECO:0007669"/>
    <property type="project" value="TreeGrafter"/>
</dbReference>
<dbReference type="PANTHER" id="PTHR15718:SF6">
    <property type="entry name" value="G PROTEIN-REGULATED INDUCER OF NEURITE OUTGROWTH 3"/>
    <property type="match status" value="1"/>
</dbReference>